<evidence type="ECO:0000259" key="8">
    <source>
        <dbReference type="Pfam" id="PF01618"/>
    </source>
</evidence>
<evidence type="ECO:0000256" key="3">
    <source>
        <dbReference type="ARBA" id="ARBA00022692"/>
    </source>
</evidence>
<dbReference type="InterPro" id="IPR050790">
    <property type="entry name" value="ExbB/TolQ_transport"/>
</dbReference>
<keyword evidence="2" id="KW-1003">Cell membrane</keyword>
<gene>
    <name evidence="9" type="ORF">ENX07_02025</name>
</gene>
<keyword evidence="5 7" id="KW-0472">Membrane</keyword>
<sequence length="225" mass="25754">MNIILQSGLFAKIIILILFFLSLFSWAIIFQKLRLFVRISRQNRRFLEYYHRRRTIKELKEACGFFKDAPLARVGETGITEWESFRLPNPVSEVWGKEFTSVLESILLAVKSRMERAIREEERDYEKYLSFLATTTAVSPFLGLLGTVWGITQSFFNIRGLPVINLSIIAPGISDALITTIAGLLVAVPALVAYNYLLSKVKTLVGDLEDFAQELLNDFRRQVLQ</sequence>
<dbReference type="PANTHER" id="PTHR30625">
    <property type="entry name" value="PROTEIN TOLQ"/>
    <property type="match status" value="1"/>
</dbReference>
<keyword evidence="3 7" id="KW-0812">Transmembrane</keyword>
<dbReference type="GO" id="GO:0017038">
    <property type="term" value="P:protein import"/>
    <property type="evidence" value="ECO:0007669"/>
    <property type="project" value="TreeGrafter"/>
</dbReference>
<evidence type="ECO:0000256" key="6">
    <source>
        <dbReference type="RuleBase" id="RU004057"/>
    </source>
</evidence>
<accession>A0A7C3YSA6</accession>
<comment type="caution">
    <text evidence="9">The sequence shown here is derived from an EMBL/GenBank/DDBJ whole genome shotgun (WGS) entry which is preliminary data.</text>
</comment>
<dbReference type="InterPro" id="IPR002898">
    <property type="entry name" value="MotA_ExbB_proton_chnl"/>
</dbReference>
<feature type="transmembrane region" description="Helical" evidence="7">
    <location>
        <begin position="128"/>
        <end position="156"/>
    </location>
</feature>
<feature type="domain" description="MotA/TolQ/ExbB proton channel" evidence="8">
    <location>
        <begin position="109"/>
        <end position="209"/>
    </location>
</feature>
<feature type="transmembrane region" description="Helical" evidence="7">
    <location>
        <begin position="13"/>
        <end position="37"/>
    </location>
</feature>
<evidence type="ECO:0000256" key="2">
    <source>
        <dbReference type="ARBA" id="ARBA00022475"/>
    </source>
</evidence>
<organism evidence="9">
    <name type="scientific">candidate division WOR-3 bacterium</name>
    <dbReference type="NCBI Taxonomy" id="2052148"/>
    <lineage>
        <taxon>Bacteria</taxon>
        <taxon>Bacteria division WOR-3</taxon>
    </lineage>
</organism>
<comment type="subcellular location">
    <subcellularLocation>
        <location evidence="1">Cell membrane</location>
        <topology evidence="1">Multi-pass membrane protein</topology>
    </subcellularLocation>
    <subcellularLocation>
        <location evidence="6">Membrane</location>
        <topology evidence="6">Multi-pass membrane protein</topology>
    </subcellularLocation>
</comment>
<name>A0A7C3YSA6_UNCW3</name>
<dbReference type="GO" id="GO:0005886">
    <property type="term" value="C:plasma membrane"/>
    <property type="evidence" value="ECO:0007669"/>
    <property type="project" value="UniProtKB-SubCell"/>
</dbReference>
<dbReference type="PANTHER" id="PTHR30625:SF3">
    <property type="entry name" value="TOL-PAL SYSTEM PROTEIN TOLQ"/>
    <property type="match status" value="1"/>
</dbReference>
<evidence type="ECO:0000256" key="7">
    <source>
        <dbReference type="SAM" id="Phobius"/>
    </source>
</evidence>
<protein>
    <recommendedName>
        <fullName evidence="8">MotA/TolQ/ExbB proton channel domain-containing protein</fullName>
    </recommendedName>
</protein>
<comment type="similarity">
    <text evidence="6">Belongs to the exbB/tolQ family.</text>
</comment>
<reference evidence="9" key="1">
    <citation type="journal article" date="2020" name="mSystems">
        <title>Genome- and Community-Level Interaction Insights into Carbon Utilization and Element Cycling Functions of Hydrothermarchaeota in Hydrothermal Sediment.</title>
        <authorList>
            <person name="Zhou Z."/>
            <person name="Liu Y."/>
            <person name="Xu W."/>
            <person name="Pan J."/>
            <person name="Luo Z.H."/>
            <person name="Li M."/>
        </authorList>
    </citation>
    <scope>NUCLEOTIDE SEQUENCE [LARGE SCALE GENOMIC DNA]</scope>
    <source>
        <strain evidence="9">SpSt-906</strain>
    </source>
</reference>
<evidence type="ECO:0000256" key="5">
    <source>
        <dbReference type="ARBA" id="ARBA00023136"/>
    </source>
</evidence>
<keyword evidence="6" id="KW-0813">Transport</keyword>
<keyword evidence="6" id="KW-0653">Protein transport</keyword>
<evidence type="ECO:0000256" key="4">
    <source>
        <dbReference type="ARBA" id="ARBA00022989"/>
    </source>
</evidence>
<proteinExistence type="inferred from homology"/>
<dbReference type="EMBL" id="DTMQ01000013">
    <property type="protein sequence ID" value="HGE98836.1"/>
    <property type="molecule type" value="Genomic_DNA"/>
</dbReference>
<keyword evidence="4 7" id="KW-1133">Transmembrane helix</keyword>
<dbReference type="Pfam" id="PF01618">
    <property type="entry name" value="MotA_ExbB"/>
    <property type="match status" value="1"/>
</dbReference>
<evidence type="ECO:0000313" key="9">
    <source>
        <dbReference type="EMBL" id="HGE98836.1"/>
    </source>
</evidence>
<evidence type="ECO:0000256" key="1">
    <source>
        <dbReference type="ARBA" id="ARBA00004651"/>
    </source>
</evidence>
<dbReference type="AlphaFoldDB" id="A0A7C3YSA6"/>
<feature type="transmembrane region" description="Helical" evidence="7">
    <location>
        <begin position="176"/>
        <end position="197"/>
    </location>
</feature>